<name>A0ABP8DUJ5_9ACTN</name>
<evidence type="ECO:0000313" key="2">
    <source>
        <dbReference type="EMBL" id="GAA4263705.1"/>
    </source>
</evidence>
<dbReference type="EMBL" id="BAABAT010000077">
    <property type="protein sequence ID" value="GAA4263705.1"/>
    <property type="molecule type" value="Genomic_DNA"/>
</dbReference>
<evidence type="ECO:0000313" key="3">
    <source>
        <dbReference type="Proteomes" id="UP001500620"/>
    </source>
</evidence>
<keyword evidence="3" id="KW-1185">Reference proteome</keyword>
<organism evidence="2 3">
    <name type="scientific">Dactylosporangium darangshiense</name>
    <dbReference type="NCBI Taxonomy" id="579108"/>
    <lineage>
        <taxon>Bacteria</taxon>
        <taxon>Bacillati</taxon>
        <taxon>Actinomycetota</taxon>
        <taxon>Actinomycetes</taxon>
        <taxon>Micromonosporales</taxon>
        <taxon>Micromonosporaceae</taxon>
        <taxon>Dactylosporangium</taxon>
    </lineage>
</organism>
<dbReference type="Proteomes" id="UP001500620">
    <property type="component" value="Unassembled WGS sequence"/>
</dbReference>
<sequence>MGDETGRPVRYGDQAVRQGHGGETHQVAGDGRSSLTTQQGTPVGDDQNRYLRLERTVLVTGHRDLDRTNIGQHRLRLAAIA</sequence>
<comment type="caution">
    <text evidence="2">The sequence shown here is derived from an EMBL/GenBank/DDBJ whole genome shotgun (WGS) entry which is preliminary data.</text>
</comment>
<proteinExistence type="predicted"/>
<dbReference type="RefSeq" id="WP_425556854.1">
    <property type="nucleotide sequence ID" value="NZ_BAABAT010000077.1"/>
</dbReference>
<feature type="region of interest" description="Disordered" evidence="1">
    <location>
        <begin position="1"/>
        <end position="48"/>
    </location>
</feature>
<accession>A0ABP8DUJ5</accession>
<reference evidence="3" key="1">
    <citation type="journal article" date="2019" name="Int. J. Syst. Evol. Microbiol.">
        <title>The Global Catalogue of Microorganisms (GCM) 10K type strain sequencing project: providing services to taxonomists for standard genome sequencing and annotation.</title>
        <authorList>
            <consortium name="The Broad Institute Genomics Platform"/>
            <consortium name="The Broad Institute Genome Sequencing Center for Infectious Disease"/>
            <person name="Wu L."/>
            <person name="Ma J."/>
        </authorList>
    </citation>
    <scope>NUCLEOTIDE SEQUENCE [LARGE SCALE GENOMIC DNA]</scope>
    <source>
        <strain evidence="3">JCM 17441</strain>
    </source>
</reference>
<gene>
    <name evidence="2" type="ORF">GCM10022255_110670</name>
</gene>
<protein>
    <submittedName>
        <fullName evidence="2">Uncharacterized protein</fullName>
    </submittedName>
</protein>
<evidence type="ECO:0000256" key="1">
    <source>
        <dbReference type="SAM" id="MobiDB-lite"/>
    </source>
</evidence>